<dbReference type="EMBL" id="JAWNGG020000057">
    <property type="protein sequence ID" value="KAK9304984.1"/>
    <property type="molecule type" value="Genomic_DNA"/>
</dbReference>
<evidence type="ECO:0000256" key="1">
    <source>
        <dbReference type="ARBA" id="ARBA00004613"/>
    </source>
</evidence>
<evidence type="ECO:0000256" key="5">
    <source>
        <dbReference type="SAM" id="SignalP"/>
    </source>
</evidence>
<evidence type="ECO:0000313" key="7">
    <source>
        <dbReference type="EMBL" id="KAK9304984.1"/>
    </source>
</evidence>
<feature type="chain" id="PRO_5043788487" description="TIL domain-containing protein" evidence="5">
    <location>
        <begin position="24"/>
        <end position="84"/>
    </location>
</feature>
<dbReference type="Pfam" id="PF01826">
    <property type="entry name" value="TIL"/>
    <property type="match status" value="1"/>
</dbReference>
<dbReference type="CDD" id="cd19941">
    <property type="entry name" value="TIL"/>
    <property type="match status" value="1"/>
</dbReference>
<accession>A0AAW1A4X1</accession>
<dbReference type="GO" id="GO:0004867">
    <property type="term" value="F:serine-type endopeptidase inhibitor activity"/>
    <property type="evidence" value="ECO:0007669"/>
    <property type="project" value="UniProtKB-KW"/>
</dbReference>
<keyword evidence="3" id="KW-0964">Secreted</keyword>
<proteinExistence type="inferred from homology"/>
<dbReference type="InterPro" id="IPR036084">
    <property type="entry name" value="Ser_inhib-like_sf"/>
</dbReference>
<dbReference type="AlphaFoldDB" id="A0AAW1A4X1"/>
<protein>
    <recommendedName>
        <fullName evidence="6">TIL domain-containing protein</fullName>
    </recommendedName>
</protein>
<dbReference type="SUPFAM" id="SSF57567">
    <property type="entry name" value="Serine protease inhibitors"/>
    <property type="match status" value="1"/>
</dbReference>
<feature type="domain" description="TIL" evidence="6">
    <location>
        <begin position="26"/>
        <end position="84"/>
    </location>
</feature>
<feature type="signal peptide" evidence="5">
    <location>
        <begin position="1"/>
        <end position="23"/>
    </location>
</feature>
<organism evidence="7 8">
    <name type="scientific">Tetragonisca angustula</name>
    <dbReference type="NCBI Taxonomy" id="166442"/>
    <lineage>
        <taxon>Eukaryota</taxon>
        <taxon>Metazoa</taxon>
        <taxon>Ecdysozoa</taxon>
        <taxon>Arthropoda</taxon>
        <taxon>Hexapoda</taxon>
        <taxon>Insecta</taxon>
        <taxon>Pterygota</taxon>
        <taxon>Neoptera</taxon>
        <taxon>Endopterygota</taxon>
        <taxon>Hymenoptera</taxon>
        <taxon>Apocrita</taxon>
        <taxon>Aculeata</taxon>
        <taxon>Apoidea</taxon>
        <taxon>Anthophila</taxon>
        <taxon>Apidae</taxon>
        <taxon>Tetragonisca</taxon>
    </lineage>
</organism>
<dbReference type="Proteomes" id="UP001432146">
    <property type="component" value="Unassembled WGS sequence"/>
</dbReference>
<gene>
    <name evidence="7" type="ORF">QLX08_003840</name>
</gene>
<reference evidence="7 8" key="1">
    <citation type="submission" date="2024-05" db="EMBL/GenBank/DDBJ databases">
        <title>The nuclear and mitochondrial genome assemblies of Tetragonisca angustula (Apidae: Meliponini), a tiny yet remarkable pollinator in the Neotropics.</title>
        <authorList>
            <person name="Ferrari R."/>
            <person name="Ricardo P.C."/>
            <person name="Dias F.C."/>
            <person name="Araujo N.S."/>
            <person name="Soares D.O."/>
            <person name="Zhou Q.-S."/>
            <person name="Zhu C.-D."/>
            <person name="Coutinho L."/>
            <person name="Airas M.C."/>
            <person name="Batista T.M."/>
        </authorList>
    </citation>
    <scope>NUCLEOTIDE SEQUENCE [LARGE SCALE GENOMIC DNA]</scope>
    <source>
        <strain evidence="7">ASF017062</strain>
        <tissue evidence="7">Abdomen</tissue>
    </source>
</reference>
<evidence type="ECO:0000259" key="6">
    <source>
        <dbReference type="Pfam" id="PF01826"/>
    </source>
</evidence>
<evidence type="ECO:0000256" key="3">
    <source>
        <dbReference type="ARBA" id="ARBA00022525"/>
    </source>
</evidence>
<keyword evidence="4" id="KW-0646">Protease inhibitor</keyword>
<evidence type="ECO:0000256" key="2">
    <source>
        <dbReference type="ARBA" id="ARBA00007611"/>
    </source>
</evidence>
<sequence length="84" mass="9264">MQRYLVASLLAFVFISVCSFTNASSCSKNEKMNICGTLCEATCKEPNPELCPAIMCTKITSGCRCMEGTLRNQRNNKCVLPKDC</sequence>
<evidence type="ECO:0000313" key="8">
    <source>
        <dbReference type="Proteomes" id="UP001432146"/>
    </source>
</evidence>
<keyword evidence="5" id="KW-0732">Signal</keyword>
<evidence type="ECO:0000256" key="4">
    <source>
        <dbReference type="ARBA" id="ARBA00022900"/>
    </source>
</evidence>
<keyword evidence="8" id="KW-1185">Reference proteome</keyword>
<dbReference type="Gene3D" id="2.10.25.10">
    <property type="entry name" value="Laminin"/>
    <property type="match status" value="1"/>
</dbReference>
<comment type="similarity">
    <text evidence="2">Belongs to the serine protease inhibitor-like (TIL domain-containing) family.</text>
</comment>
<dbReference type="InterPro" id="IPR002919">
    <property type="entry name" value="TIL_dom"/>
</dbReference>
<comment type="subcellular location">
    <subcellularLocation>
        <location evidence="1">Secreted</location>
    </subcellularLocation>
</comment>
<dbReference type="GO" id="GO:0005576">
    <property type="term" value="C:extracellular region"/>
    <property type="evidence" value="ECO:0007669"/>
    <property type="project" value="UniProtKB-SubCell"/>
</dbReference>
<keyword evidence="4" id="KW-0722">Serine protease inhibitor</keyword>
<name>A0AAW1A4X1_9HYME</name>
<comment type="caution">
    <text evidence="7">The sequence shown here is derived from an EMBL/GenBank/DDBJ whole genome shotgun (WGS) entry which is preliminary data.</text>
</comment>